<feature type="region of interest" description="Disordered" evidence="1">
    <location>
        <begin position="183"/>
        <end position="222"/>
    </location>
</feature>
<proteinExistence type="predicted"/>
<gene>
    <name evidence="2" type="ORF">TMSB3V08_LOCUS6174</name>
</gene>
<organism evidence="2">
    <name type="scientific">Timema monikensis</name>
    <dbReference type="NCBI Taxonomy" id="170555"/>
    <lineage>
        <taxon>Eukaryota</taxon>
        <taxon>Metazoa</taxon>
        <taxon>Ecdysozoa</taxon>
        <taxon>Arthropoda</taxon>
        <taxon>Hexapoda</taxon>
        <taxon>Insecta</taxon>
        <taxon>Pterygota</taxon>
        <taxon>Neoptera</taxon>
        <taxon>Polyneoptera</taxon>
        <taxon>Phasmatodea</taxon>
        <taxon>Timematodea</taxon>
        <taxon>Timematoidea</taxon>
        <taxon>Timematidae</taxon>
        <taxon>Timema</taxon>
    </lineage>
</organism>
<accession>A0A7R9EB54</accession>
<protein>
    <submittedName>
        <fullName evidence="2">Uncharacterized protein</fullName>
    </submittedName>
</protein>
<name>A0A7R9EB54_9NEOP</name>
<evidence type="ECO:0000313" key="2">
    <source>
        <dbReference type="EMBL" id="CAD7429396.1"/>
    </source>
</evidence>
<dbReference type="AlphaFoldDB" id="A0A7R9EB54"/>
<reference evidence="2" key="1">
    <citation type="submission" date="2020-11" db="EMBL/GenBank/DDBJ databases">
        <authorList>
            <person name="Tran Van P."/>
        </authorList>
    </citation>
    <scope>NUCLEOTIDE SEQUENCE</scope>
</reference>
<evidence type="ECO:0000256" key="1">
    <source>
        <dbReference type="SAM" id="MobiDB-lite"/>
    </source>
</evidence>
<sequence>MECNGAASLSSEAYVSIEPSHTPHEFNVTIPPDYKIVVKAMDSINYLPVVKRIIKVLLPVRAIRICDNCANVLEIRQAECGGSIPTFAWRESVETIRKKHPHYTRPSSEPRYPHHRKSSPLRERVEKYLGKTTLNTLDWNSNSDLPLIGSIVHHHESNALDHAATEAGIEKVELEKVNPHLRGGRVENHLVKNPPSSPDRDSNLDLPVLSSRAQHDKRVSQLRHRGGCRDGVVEESCRGDIRCFQGQPSDLYRPISDKRVSLLVMSGGNFLMSRRWKRVQTRVGFAGAAGLDHPVESQVTRTSRWKRWRGRRIESRRHGCHGGEVG</sequence>
<feature type="region of interest" description="Disordered" evidence="1">
    <location>
        <begin position="100"/>
        <end position="121"/>
    </location>
</feature>
<dbReference type="EMBL" id="OB794060">
    <property type="protein sequence ID" value="CAD7429396.1"/>
    <property type="molecule type" value="Genomic_DNA"/>
</dbReference>